<evidence type="ECO:0000256" key="8">
    <source>
        <dbReference type="ARBA" id="ARBA00022679"/>
    </source>
</evidence>
<organism evidence="16 17">
    <name type="scientific">Hylemonella gracilis</name>
    <dbReference type="NCBI Taxonomy" id="80880"/>
    <lineage>
        <taxon>Bacteria</taxon>
        <taxon>Pseudomonadati</taxon>
        <taxon>Pseudomonadota</taxon>
        <taxon>Betaproteobacteria</taxon>
        <taxon>Burkholderiales</taxon>
        <taxon>Comamonadaceae</taxon>
        <taxon>Hylemonella</taxon>
    </lineage>
</organism>
<comment type="function">
    <text evidence="1">Specifically methylates the cytosine at position 967 (m5C967) of 16S rRNA.</text>
</comment>
<evidence type="ECO:0000313" key="17">
    <source>
        <dbReference type="Proteomes" id="UP000292939"/>
    </source>
</evidence>
<dbReference type="NCBIfam" id="TIGR00563">
    <property type="entry name" value="rsmB"/>
    <property type="match status" value="1"/>
</dbReference>
<comment type="similarity">
    <text evidence="3 14">Belongs to the class I-like SAM-binding methyltransferase superfamily. RsmB/NOP family.</text>
</comment>
<dbReference type="InterPro" id="IPR049560">
    <property type="entry name" value="MeTrfase_RsmB-F_NOP2_cat"/>
</dbReference>
<evidence type="ECO:0000256" key="14">
    <source>
        <dbReference type="PROSITE-ProRule" id="PRU01023"/>
    </source>
</evidence>
<dbReference type="SUPFAM" id="SSF53335">
    <property type="entry name" value="S-adenosyl-L-methionine-dependent methyltransferases"/>
    <property type="match status" value="1"/>
</dbReference>
<dbReference type="PANTHER" id="PTHR22807:SF61">
    <property type="entry name" value="NOL1_NOP2_SUN FAMILY PROTEIN _ ANTITERMINATION NUSB DOMAIN-CONTAINING PROTEIN"/>
    <property type="match status" value="1"/>
</dbReference>
<dbReference type="InterPro" id="IPR029063">
    <property type="entry name" value="SAM-dependent_MTases_sf"/>
</dbReference>
<name>A0A4P6UJF3_9BURK</name>
<keyword evidence="5" id="KW-0963">Cytoplasm</keyword>
<dbReference type="GO" id="GO:0006355">
    <property type="term" value="P:regulation of DNA-templated transcription"/>
    <property type="evidence" value="ECO:0007669"/>
    <property type="project" value="InterPro"/>
</dbReference>
<reference evidence="16 17" key="1">
    <citation type="submission" date="2018-07" db="EMBL/GenBank/DDBJ databases">
        <title>Exploring interactions and the metabolic potential of the ultra-small soil bacteria Hylemonella gracilis.</title>
        <authorList>
            <person name="Tyc O."/>
            <person name="Kulkarni P."/>
            <person name="Gawehns F."/>
            <person name="Hundscheid M."/>
            <person name="Zweers H."/>
            <person name="Garbeva P."/>
        </authorList>
    </citation>
    <scope>NUCLEOTIDE SEQUENCE [LARGE SCALE GENOMIC DNA]</scope>
    <source>
        <strain evidence="16 17">NS1</strain>
    </source>
</reference>
<keyword evidence="9 14" id="KW-0949">S-adenosyl-L-methionine</keyword>
<feature type="active site" description="Nucleophile" evidence="14">
    <location>
        <position position="406"/>
    </location>
</feature>
<dbReference type="EMBL" id="CP031395">
    <property type="protein sequence ID" value="QBK04205.1"/>
    <property type="molecule type" value="Genomic_DNA"/>
</dbReference>
<dbReference type="EC" id="2.1.1.176" evidence="4"/>
<dbReference type="RefSeq" id="WP_131278213.1">
    <property type="nucleotide sequence ID" value="NZ_CP031395.1"/>
</dbReference>
<evidence type="ECO:0000256" key="11">
    <source>
        <dbReference type="ARBA" id="ARBA00030399"/>
    </source>
</evidence>
<feature type="binding site" evidence="14">
    <location>
        <position position="332"/>
    </location>
    <ligand>
        <name>S-adenosyl-L-methionine</name>
        <dbReference type="ChEBI" id="CHEBI:59789"/>
    </ligand>
</feature>
<dbReference type="GO" id="GO:0003723">
    <property type="term" value="F:RNA binding"/>
    <property type="evidence" value="ECO:0007669"/>
    <property type="project" value="UniProtKB-UniRule"/>
</dbReference>
<sequence>MTDIYASAVPGATRAPELWQQLQAAAQLLAMVRAGRSAGDALESVAPGLRPGVQALAYAALRGLGRAEALRALLAPRKPAPAVDALLCLTLALASAEAQDYDAHTLVNQAVEAAKRHDSRAVSNSAGFLNACLRRFLRERVDLLAEIDEDPATALLARWNHPRWWIARLQQEAPAHWQAVLDANNRPPPLTLRVNLAQGPVEVYLADLQAVGLAAQRNGAQGVTLERPLPVHRIPGFAQGRVSVQDAAAQLAAPLLLDDLPPVPTPTRPLRILDACAAPGGKTAHLLELIAARGLDAEVVALDVDAERCRRIDENLRRLGLQAQVVAADAGDPVAWRQAGLTDDLRFDAILLDAPCTASGIVRRHPDVRWLRRESDIASLARQQARLLAALWPRLVVGGRLLYCTCSVFRAEGEEQVRAFLAHNKEASSRPAPGHLWPHSAFQSEALTDNAIRGHDGFYYALLAKEGG</sequence>
<dbReference type="InterPro" id="IPR004573">
    <property type="entry name" value="rRNA_ssu_MeTfrase_B"/>
</dbReference>
<feature type="binding site" evidence="14">
    <location>
        <begin position="276"/>
        <end position="282"/>
    </location>
    <ligand>
        <name>S-adenosyl-L-methionine</name>
        <dbReference type="ChEBI" id="CHEBI:59789"/>
    </ligand>
</feature>
<dbReference type="AlphaFoldDB" id="A0A4P6UJF3"/>
<evidence type="ECO:0000256" key="12">
    <source>
        <dbReference type="ARBA" id="ARBA00031088"/>
    </source>
</evidence>
<dbReference type="InterPro" id="IPR023267">
    <property type="entry name" value="RCMT"/>
</dbReference>
<evidence type="ECO:0000256" key="10">
    <source>
        <dbReference type="ARBA" id="ARBA00022884"/>
    </source>
</evidence>
<evidence type="ECO:0000256" key="3">
    <source>
        <dbReference type="ARBA" id="ARBA00007494"/>
    </source>
</evidence>
<dbReference type="Gene3D" id="1.10.287.730">
    <property type="entry name" value="Helix hairpin bin"/>
    <property type="match status" value="1"/>
</dbReference>
<dbReference type="Gene3D" id="3.40.50.150">
    <property type="entry name" value="Vaccinia Virus protein VP39"/>
    <property type="match status" value="1"/>
</dbReference>
<dbReference type="Pfam" id="PF22458">
    <property type="entry name" value="RsmF-B_ferredox"/>
    <property type="match status" value="1"/>
</dbReference>
<keyword evidence="8 14" id="KW-0808">Transferase</keyword>
<dbReference type="SUPFAM" id="SSF48013">
    <property type="entry name" value="NusB-like"/>
    <property type="match status" value="1"/>
</dbReference>
<dbReference type="PROSITE" id="PS51686">
    <property type="entry name" value="SAM_MT_RSMB_NOP"/>
    <property type="match status" value="1"/>
</dbReference>
<dbReference type="NCBIfam" id="NF008149">
    <property type="entry name" value="PRK10901.1"/>
    <property type="match status" value="1"/>
</dbReference>
<protein>
    <recommendedName>
        <fullName evidence="4">16S rRNA (cytosine(967)-C(5))-methyltransferase</fullName>
        <ecNumber evidence="4">2.1.1.176</ecNumber>
    </recommendedName>
    <alternativeName>
        <fullName evidence="11">16S rRNA m5C967 methyltransferase</fullName>
    </alternativeName>
    <alternativeName>
        <fullName evidence="12">rRNA (cytosine-C(5)-)-methyltransferase RsmB</fullName>
    </alternativeName>
</protein>
<feature type="domain" description="SAM-dependent MTase RsmB/NOP-type" evidence="15">
    <location>
        <begin position="180"/>
        <end position="466"/>
    </location>
</feature>
<dbReference type="CDD" id="cd02440">
    <property type="entry name" value="AdoMet_MTases"/>
    <property type="match status" value="1"/>
</dbReference>
<dbReference type="KEGG" id="hgr:DW355_04905"/>
<dbReference type="InterPro" id="IPR018314">
    <property type="entry name" value="RsmB/NOL1/NOP2-like_CS"/>
</dbReference>
<feature type="binding site" evidence="14">
    <location>
        <position position="303"/>
    </location>
    <ligand>
        <name>S-adenosyl-L-methionine</name>
        <dbReference type="ChEBI" id="CHEBI:59789"/>
    </ligand>
</feature>
<dbReference type="InterPro" id="IPR035926">
    <property type="entry name" value="NusB-like_sf"/>
</dbReference>
<evidence type="ECO:0000256" key="13">
    <source>
        <dbReference type="ARBA" id="ARBA00047283"/>
    </source>
</evidence>
<dbReference type="GO" id="GO:0008649">
    <property type="term" value="F:rRNA methyltransferase activity"/>
    <property type="evidence" value="ECO:0007669"/>
    <property type="project" value="InterPro"/>
</dbReference>
<dbReference type="GO" id="GO:0005737">
    <property type="term" value="C:cytoplasm"/>
    <property type="evidence" value="ECO:0007669"/>
    <property type="project" value="UniProtKB-SubCell"/>
</dbReference>
<dbReference type="Pfam" id="PF01189">
    <property type="entry name" value="Methyltr_RsmB-F"/>
    <property type="match status" value="1"/>
</dbReference>
<dbReference type="InterPro" id="IPR054728">
    <property type="entry name" value="RsmB-like_ferredoxin"/>
</dbReference>
<dbReference type="Proteomes" id="UP000292939">
    <property type="component" value="Chromosome"/>
</dbReference>
<dbReference type="Gene3D" id="1.10.940.10">
    <property type="entry name" value="NusB-like"/>
    <property type="match status" value="1"/>
</dbReference>
<evidence type="ECO:0000313" key="16">
    <source>
        <dbReference type="EMBL" id="QBK04205.1"/>
    </source>
</evidence>
<dbReference type="OrthoDB" id="9810297at2"/>
<dbReference type="PROSITE" id="PS01153">
    <property type="entry name" value="NOL1_NOP2_SUN"/>
    <property type="match status" value="1"/>
</dbReference>
<proteinExistence type="inferred from homology"/>
<evidence type="ECO:0000256" key="9">
    <source>
        <dbReference type="ARBA" id="ARBA00022691"/>
    </source>
</evidence>
<gene>
    <name evidence="16" type="ORF">DW355_04905</name>
</gene>
<evidence type="ECO:0000256" key="6">
    <source>
        <dbReference type="ARBA" id="ARBA00022552"/>
    </source>
</evidence>
<feature type="binding site" evidence="14">
    <location>
        <position position="353"/>
    </location>
    <ligand>
        <name>S-adenosyl-L-methionine</name>
        <dbReference type="ChEBI" id="CHEBI:59789"/>
    </ligand>
</feature>
<comment type="subcellular location">
    <subcellularLocation>
        <location evidence="2">Cytoplasm</location>
    </subcellularLocation>
</comment>
<evidence type="ECO:0000256" key="2">
    <source>
        <dbReference type="ARBA" id="ARBA00004496"/>
    </source>
</evidence>
<evidence type="ECO:0000256" key="5">
    <source>
        <dbReference type="ARBA" id="ARBA00022490"/>
    </source>
</evidence>
<evidence type="ECO:0000256" key="4">
    <source>
        <dbReference type="ARBA" id="ARBA00012140"/>
    </source>
</evidence>
<evidence type="ECO:0000259" key="15">
    <source>
        <dbReference type="PROSITE" id="PS51686"/>
    </source>
</evidence>
<evidence type="ECO:0000256" key="7">
    <source>
        <dbReference type="ARBA" id="ARBA00022603"/>
    </source>
</evidence>
<keyword evidence="6" id="KW-0698">rRNA processing</keyword>
<dbReference type="Pfam" id="PF01029">
    <property type="entry name" value="NusB"/>
    <property type="match status" value="1"/>
</dbReference>
<dbReference type="PANTHER" id="PTHR22807">
    <property type="entry name" value="NOP2 YEAST -RELATED NOL1/NOP2/FMU SUN DOMAIN-CONTAINING"/>
    <property type="match status" value="1"/>
</dbReference>
<evidence type="ECO:0000256" key="1">
    <source>
        <dbReference type="ARBA" id="ARBA00002724"/>
    </source>
</evidence>
<dbReference type="InterPro" id="IPR006027">
    <property type="entry name" value="NusB_RsmB_TIM44"/>
</dbReference>
<dbReference type="Gene3D" id="3.30.70.1170">
    <property type="entry name" value="Sun protein, domain 3"/>
    <property type="match status" value="1"/>
</dbReference>
<dbReference type="InterPro" id="IPR001678">
    <property type="entry name" value="MeTrfase_RsmB-F_NOP2_dom"/>
</dbReference>
<accession>A0A4P6UJF3</accession>
<keyword evidence="7 14" id="KW-0489">Methyltransferase</keyword>
<dbReference type="PRINTS" id="PR02008">
    <property type="entry name" value="RCMTFAMILY"/>
</dbReference>
<keyword evidence="10 14" id="KW-0694">RNA-binding</keyword>
<comment type="catalytic activity">
    <reaction evidence="13">
        <text>cytidine(967) in 16S rRNA + S-adenosyl-L-methionine = 5-methylcytidine(967) in 16S rRNA + S-adenosyl-L-homocysteine + H(+)</text>
        <dbReference type="Rhea" id="RHEA:42748"/>
        <dbReference type="Rhea" id="RHEA-COMP:10219"/>
        <dbReference type="Rhea" id="RHEA-COMP:10220"/>
        <dbReference type="ChEBI" id="CHEBI:15378"/>
        <dbReference type="ChEBI" id="CHEBI:57856"/>
        <dbReference type="ChEBI" id="CHEBI:59789"/>
        <dbReference type="ChEBI" id="CHEBI:74483"/>
        <dbReference type="ChEBI" id="CHEBI:82748"/>
        <dbReference type="EC" id="2.1.1.176"/>
    </reaction>
</comment>